<accession>A0A087EAV3</accession>
<dbReference type="RefSeq" id="WP_026642433.1">
    <property type="nucleotide sequence ID" value="NZ_JAXEUP010000066.1"/>
</dbReference>
<dbReference type="Proteomes" id="UP000029080">
    <property type="component" value="Unassembled WGS sequence"/>
</dbReference>
<keyword evidence="3" id="KW-1185">Reference proteome</keyword>
<dbReference type="OrthoDB" id="3235892at2"/>
<feature type="signal peptide" evidence="1">
    <location>
        <begin position="1"/>
        <end position="22"/>
    </location>
</feature>
<dbReference type="SUPFAM" id="SSF53850">
    <property type="entry name" value="Periplasmic binding protein-like II"/>
    <property type="match status" value="1"/>
</dbReference>
<reference evidence="2 3" key="1">
    <citation type="submission" date="2014-03" db="EMBL/GenBank/DDBJ databases">
        <title>Genomics of Bifidobacteria.</title>
        <authorList>
            <person name="Ventura M."/>
            <person name="Milani C."/>
            <person name="Lugli G.A."/>
        </authorList>
    </citation>
    <scope>NUCLEOTIDE SEQUENCE [LARGE SCALE GENOMIC DNA]</scope>
    <source>
        <strain evidence="2 3">JCM 13495</strain>
    </source>
</reference>
<evidence type="ECO:0000256" key="1">
    <source>
        <dbReference type="SAM" id="SignalP"/>
    </source>
</evidence>
<keyword evidence="1" id="KW-0732">Signal</keyword>
<dbReference type="eggNOG" id="COG1653">
    <property type="taxonomic scope" value="Bacteria"/>
</dbReference>
<dbReference type="PROSITE" id="PS51257">
    <property type="entry name" value="PROKAR_LIPOPROTEIN"/>
    <property type="match status" value="1"/>
</dbReference>
<comment type="caution">
    <text evidence="2">The sequence shown here is derived from an EMBL/GenBank/DDBJ whole genome shotgun (WGS) entry which is preliminary data.</text>
</comment>
<feature type="chain" id="PRO_5039602623" evidence="1">
    <location>
        <begin position="23"/>
        <end position="594"/>
    </location>
</feature>
<dbReference type="STRING" id="356829.BITS_1422"/>
<name>A0A087EAV3_9BIFI</name>
<evidence type="ECO:0000313" key="3">
    <source>
        <dbReference type="Proteomes" id="UP000029080"/>
    </source>
</evidence>
<proteinExistence type="predicted"/>
<evidence type="ECO:0000313" key="2">
    <source>
        <dbReference type="EMBL" id="KFJ04904.1"/>
    </source>
</evidence>
<organism evidence="2 3">
    <name type="scientific">Bifidobacterium tsurumiense</name>
    <dbReference type="NCBI Taxonomy" id="356829"/>
    <lineage>
        <taxon>Bacteria</taxon>
        <taxon>Bacillati</taxon>
        <taxon>Actinomycetota</taxon>
        <taxon>Actinomycetes</taxon>
        <taxon>Bifidobacteriales</taxon>
        <taxon>Bifidobacteriaceae</taxon>
        <taxon>Bifidobacterium</taxon>
    </lineage>
</organism>
<dbReference type="AlphaFoldDB" id="A0A087EAV3"/>
<dbReference type="Gene3D" id="3.40.190.10">
    <property type="entry name" value="Periplasmic binding protein-like II"/>
    <property type="match status" value="2"/>
</dbReference>
<protein>
    <submittedName>
        <fullName evidence="2">Extracellular solute-binding protein</fullName>
    </submittedName>
</protein>
<dbReference type="EMBL" id="JGZU01000017">
    <property type="protein sequence ID" value="KFJ04904.1"/>
    <property type="molecule type" value="Genomic_DNA"/>
</dbReference>
<sequence length="594" mass="64159">MSLKKKAGIAVAVTLSAMLALTGCGGDKTASDADDGSLMTVEVFDELANYQGEQKGWFAKLIKDKFNIKLNVVAPNVAGGGSTLFDTRSAAGNLGDIIITGYGSGRGAKLVKAKLIADMTPYLDGMDNIKKYSNATENLNKNIGQESGVWGIPGSVSSEAPTEAGEGLEPTFGPYIRWDYYKEIGYPEINTLEDLIPVLKQMQDKAREETGSNDIYAMSLFKDWDGNMMNNAKQPATFYGFDEMGFVLAKADGSDYESVTDENGIYERVLKFFYAANKAGIVDPESTTQNYDTMNSKYKEGKVLFSFWPWLGQAAYNTTENKAAGKGFMIAPMKDQKIFSYGATPDGSSTMIALGANAKNKQRLVKFIDWLYSSEGVYDSGAQTGGAAGPKGLNWEIKDGQPVLTDFGETVLNGGSANVPDEYGGGSYSDGVSALNFPTVLVNDTDPETGYSFNASMWPSELEKANSNALNQDWSEHMGGYKTTMEYLEANNMIMVAPGATFIQPDEDSQISTLRGQVKTEIVNASWKASFASSDSEFSSILSEMRSTVKGLGVDQVLEVDMKNAKDQEAARKAIAEEYANKTSSSDESSSSSN</sequence>
<gene>
    <name evidence="2" type="ORF">BITS_1422</name>
</gene>